<dbReference type="Gene3D" id="2.60.40.1610">
    <property type="entry name" value="Domain of unknown function DUF1254"/>
    <property type="match status" value="1"/>
</dbReference>
<dbReference type="InterPro" id="IPR010679">
    <property type="entry name" value="DUF1254"/>
</dbReference>
<dbReference type="InterPro" id="IPR010621">
    <property type="entry name" value="DUF1214"/>
</dbReference>
<comment type="caution">
    <text evidence="3">The sequence shown here is derived from an EMBL/GenBank/DDBJ whole genome shotgun (WGS) entry which is preliminary data.</text>
</comment>
<dbReference type="Proteomes" id="UP000249082">
    <property type="component" value="Unassembled WGS sequence"/>
</dbReference>
<dbReference type="InterPro" id="IPR037049">
    <property type="entry name" value="DUF1214_C_sf"/>
</dbReference>
<name>A0A2W5NMH1_9SPHN</name>
<dbReference type="PANTHER" id="PTHR36509:SF3">
    <property type="entry name" value="SIGNAL PEPTIDE PROTEIN"/>
    <property type="match status" value="1"/>
</dbReference>
<dbReference type="EMBL" id="QFPX01000015">
    <property type="protein sequence ID" value="PZQ53429.1"/>
    <property type="molecule type" value="Genomic_DNA"/>
</dbReference>
<organism evidence="3 4">
    <name type="scientific">Novosphingobium pentaromativorans</name>
    <dbReference type="NCBI Taxonomy" id="205844"/>
    <lineage>
        <taxon>Bacteria</taxon>
        <taxon>Pseudomonadati</taxon>
        <taxon>Pseudomonadota</taxon>
        <taxon>Alphaproteobacteria</taxon>
        <taxon>Sphingomonadales</taxon>
        <taxon>Sphingomonadaceae</taxon>
        <taxon>Novosphingobium</taxon>
    </lineage>
</organism>
<evidence type="ECO:0000313" key="4">
    <source>
        <dbReference type="Proteomes" id="UP000249082"/>
    </source>
</evidence>
<dbReference type="Gene3D" id="1.10.3360.10">
    <property type="entry name" value="VPA0735-like domain"/>
    <property type="match status" value="1"/>
</dbReference>
<feature type="domain" description="DUF1214" evidence="1">
    <location>
        <begin position="341"/>
        <end position="447"/>
    </location>
</feature>
<evidence type="ECO:0000313" key="3">
    <source>
        <dbReference type="EMBL" id="PZQ53429.1"/>
    </source>
</evidence>
<dbReference type="InterPro" id="IPR037050">
    <property type="entry name" value="DUF1254_sf"/>
</dbReference>
<dbReference type="PANTHER" id="PTHR36509">
    <property type="entry name" value="BLL3101 PROTEIN"/>
    <property type="match status" value="1"/>
</dbReference>
<dbReference type="AlphaFoldDB" id="A0A2W5NMH1"/>
<dbReference type="Pfam" id="PF06863">
    <property type="entry name" value="DUF1254"/>
    <property type="match status" value="1"/>
</dbReference>
<proteinExistence type="predicted"/>
<dbReference type="Pfam" id="PF06742">
    <property type="entry name" value="DUF1214"/>
    <property type="match status" value="1"/>
</dbReference>
<dbReference type="SUPFAM" id="SSF160935">
    <property type="entry name" value="VPA0735-like"/>
    <property type="match status" value="1"/>
</dbReference>
<reference evidence="3 4" key="1">
    <citation type="submission" date="2017-08" db="EMBL/GenBank/DDBJ databases">
        <title>Infants hospitalized years apart are colonized by the same room-sourced microbial strains.</title>
        <authorList>
            <person name="Brooks B."/>
            <person name="Olm M.R."/>
            <person name="Firek B.A."/>
            <person name="Baker R."/>
            <person name="Thomas B.C."/>
            <person name="Morowitz M.J."/>
            <person name="Banfield J.F."/>
        </authorList>
    </citation>
    <scope>NUCLEOTIDE SEQUENCE [LARGE SCALE GENOMIC DNA]</scope>
    <source>
        <strain evidence="3">S2_005_002_R2_33</strain>
    </source>
</reference>
<sequence>MSQSFAPETIATRIGPLTFSHAMPDGYPAAETLDKLFDERDFQRACQAYLWSLPLVGFEQWKHEASAALGAANGQIVAYLSYADKIGVLTPNATTPYYVGFADLSQSGPLVLEFPPSGIRGGLVNVWQQGLEGTEPGRKYLLLGPGQDAPAEAGELEIRELSSFGIMIGIRITVTDPAEAKEVLSQLRVYPFSQRSNPPPTEIMAAAERPWHGTQPRGIAYWERLAQVLEREPLGERDHFYREMLKPLGIQQGKPFAPDARQKELLEQGALVGEAMAKANTYDRRFAGTRYREGTHWDHALNLNPDDPDEYWGRLDERASWFYEAYSAAADMSPNKPGPSSAYLGAYRDSAGEWLDGGSHYILRVPSNPPANLFWSVTLYDLDSRSLILNSQQIADRSSRMDLRTNADGSVDIHCGPSAPEGFEHNWIPTVPGRGWFAYFRLYEPTQAYFEASWALPDFVRQDRAGAESG</sequence>
<evidence type="ECO:0000259" key="2">
    <source>
        <dbReference type="Pfam" id="PF06863"/>
    </source>
</evidence>
<gene>
    <name evidence="3" type="ORF">DI555_16585</name>
</gene>
<dbReference type="Gene3D" id="2.60.120.600">
    <property type="entry name" value="Domain of unknown function DUF1214, C-terminal domain"/>
    <property type="match status" value="1"/>
</dbReference>
<evidence type="ECO:0000259" key="1">
    <source>
        <dbReference type="Pfam" id="PF06742"/>
    </source>
</evidence>
<feature type="domain" description="DUF1254" evidence="2">
    <location>
        <begin position="84"/>
        <end position="191"/>
    </location>
</feature>
<accession>A0A2W5NMH1</accession>
<protein>
    <submittedName>
        <fullName evidence="3">DUF1254 domain-containing protein</fullName>
    </submittedName>
</protein>